<keyword evidence="5" id="KW-0206">Cytoskeleton</keyword>
<dbReference type="GO" id="GO:0015630">
    <property type="term" value="C:microtubule cytoskeleton"/>
    <property type="evidence" value="ECO:0007669"/>
    <property type="project" value="TreeGrafter"/>
</dbReference>
<accession>A0A3Q0DI03</accession>
<dbReference type="Pfam" id="PF15297">
    <property type="entry name" value="CKAP2_C"/>
    <property type="match status" value="1"/>
</dbReference>
<organism evidence="8 9">
    <name type="scientific">Carlito syrichta</name>
    <name type="common">Philippine tarsier</name>
    <name type="synonym">Tarsius syrichta</name>
    <dbReference type="NCBI Taxonomy" id="1868482"/>
    <lineage>
        <taxon>Eukaryota</taxon>
        <taxon>Metazoa</taxon>
        <taxon>Chordata</taxon>
        <taxon>Craniata</taxon>
        <taxon>Vertebrata</taxon>
        <taxon>Euteleostomi</taxon>
        <taxon>Mammalia</taxon>
        <taxon>Eutheria</taxon>
        <taxon>Euarchontoglires</taxon>
        <taxon>Primates</taxon>
        <taxon>Haplorrhini</taxon>
        <taxon>Tarsiiformes</taxon>
        <taxon>Tarsiidae</taxon>
        <taxon>Carlito</taxon>
    </lineage>
</organism>
<evidence type="ECO:0000256" key="1">
    <source>
        <dbReference type="ARBA" id="ARBA00004245"/>
    </source>
</evidence>
<dbReference type="Proteomes" id="UP000189704">
    <property type="component" value="Unplaced"/>
</dbReference>
<evidence type="ECO:0000256" key="6">
    <source>
        <dbReference type="SAM" id="MobiDB-lite"/>
    </source>
</evidence>
<feature type="region of interest" description="Disordered" evidence="6">
    <location>
        <begin position="119"/>
        <end position="138"/>
    </location>
</feature>
<protein>
    <submittedName>
        <fullName evidence="9">Cytoskeleton-associated protein 2-like</fullName>
    </submittedName>
</protein>
<dbReference type="GeneID" id="103274880"/>
<keyword evidence="4" id="KW-0597">Phosphoprotein</keyword>
<comment type="subcellular location">
    <subcellularLocation>
        <location evidence="1">Cytoplasm</location>
        <location evidence="1">Cytoskeleton</location>
    </subcellularLocation>
</comment>
<dbReference type="KEGG" id="csyr:103274880"/>
<evidence type="ECO:0000256" key="4">
    <source>
        <dbReference type="ARBA" id="ARBA00022553"/>
    </source>
</evidence>
<dbReference type="RefSeq" id="XP_021561725.1">
    <property type="nucleotide sequence ID" value="XM_021706050.1"/>
</dbReference>
<evidence type="ECO:0000313" key="9">
    <source>
        <dbReference type="RefSeq" id="XP_021561725.1"/>
    </source>
</evidence>
<dbReference type="PANTHER" id="PTHR16076">
    <property type="entry name" value="CYTOSKELETON ASSOCIATED PROTEIN 2-RELATED"/>
    <property type="match status" value="1"/>
</dbReference>
<dbReference type="InterPro" id="IPR029197">
    <property type="entry name" value="CKAP2_C"/>
</dbReference>
<dbReference type="OrthoDB" id="9945093at2759"/>
<feature type="region of interest" description="Disordered" evidence="6">
    <location>
        <begin position="474"/>
        <end position="496"/>
    </location>
</feature>
<feature type="compositionally biased region" description="Basic and acidic residues" evidence="6">
    <location>
        <begin position="478"/>
        <end position="494"/>
    </location>
</feature>
<dbReference type="GO" id="GO:0007026">
    <property type="term" value="P:negative regulation of microtubule depolymerization"/>
    <property type="evidence" value="ECO:0007669"/>
    <property type="project" value="TreeGrafter"/>
</dbReference>
<feature type="domain" description="Cytoskeleton-associated protein 2 C-terminal" evidence="7">
    <location>
        <begin position="243"/>
        <end position="587"/>
    </location>
</feature>
<comment type="similarity">
    <text evidence="2">Belongs to the CKAP2 family.</text>
</comment>
<dbReference type="AlphaFoldDB" id="A0A3Q0DI03"/>
<proteinExistence type="inferred from homology"/>
<evidence type="ECO:0000259" key="7">
    <source>
        <dbReference type="Pfam" id="PF15297"/>
    </source>
</evidence>
<reference evidence="9" key="1">
    <citation type="submission" date="2025-08" db="UniProtKB">
        <authorList>
            <consortium name="RefSeq"/>
        </authorList>
    </citation>
    <scope>IDENTIFICATION</scope>
</reference>
<gene>
    <name evidence="9" type="primary">LOC103274880</name>
</gene>
<evidence type="ECO:0000256" key="2">
    <source>
        <dbReference type="ARBA" id="ARBA00009468"/>
    </source>
</evidence>
<dbReference type="InterPro" id="IPR026165">
    <property type="entry name" value="CKAP2_fam"/>
</dbReference>
<evidence type="ECO:0000256" key="5">
    <source>
        <dbReference type="ARBA" id="ARBA00023212"/>
    </source>
</evidence>
<keyword evidence="8" id="KW-1185">Reference proteome</keyword>
<name>A0A3Q0DI03_CARSF</name>
<sequence>MAGKENVPRPAVIKNNTMVEENCIPLKSSNERTNSSVIIDTYKSKNNNRTLPTKDDPQSQHMTLNKAFYLKKKSIKTQMTAEKPKQDATVPKKPVLGFYRGQIVQSKINSFRKPLQVKDENSAATKKHSATIPKATKPPYINTSNITVKSDGVSNMTATATFVSTTSQNTQLVRPPIRSHNDTQNTMKQDIRTSANVTLQKEPREKEFLQSKPVLSGVKTSSSQDIKRNKALSRSITSEIVARPASYPNTKLIEKFKPIDQQRCTIVKVTVDSRSARPRETAEERKTCLSEWKTGKGRVLKRPPLPIVTQCESEGQNEKPVGSFWTTMAEEDEQRLFTEKVHNTFSECLKLINEGYPKEEILTTLSDLIKNIPDATKLVKYWICLARIEPITSPIENIIAIYEKAILAGAQPIEELRHTIVDILTMKNQEKVNFGQNIEEACATKEQVQEVNIRGIGVNLEPVENKYHRDVLFQGGKKAQDDKTKDPTNDDKTPNTKTRAGCFIKYYVSTTPNLQSVKKKMQFDEANSAFKELKFLTPVRRSRRLQEKTSKLPDMLKDHYPCVSSLEQLTELGCETDAFVCRPNAALCPMYKAEATEEK</sequence>
<evidence type="ECO:0000256" key="3">
    <source>
        <dbReference type="ARBA" id="ARBA00022490"/>
    </source>
</evidence>
<evidence type="ECO:0000313" key="8">
    <source>
        <dbReference type="Proteomes" id="UP000189704"/>
    </source>
</evidence>
<keyword evidence="3" id="KW-0963">Cytoplasm</keyword>
<dbReference type="PANTHER" id="PTHR16076:SF8">
    <property type="entry name" value="CYTOSKELETON-ASSOCIATED PROTEIN 2"/>
    <property type="match status" value="1"/>
</dbReference>